<evidence type="ECO:0000313" key="3">
    <source>
        <dbReference type="Proteomes" id="UP000710440"/>
    </source>
</evidence>
<dbReference type="RefSeq" id="XP_043122890.1">
    <property type="nucleotide sequence ID" value="XM_043266955.1"/>
</dbReference>
<evidence type="ECO:0000256" key="1">
    <source>
        <dbReference type="SAM" id="MobiDB-lite"/>
    </source>
</evidence>
<dbReference type="EMBL" id="BOPL01000002">
    <property type="protein sequence ID" value="GIJ99703.1"/>
    <property type="molecule type" value="Genomic_DNA"/>
</dbReference>
<organism evidence="2 3">
    <name type="scientific">Aspergillus viridinutans</name>
    <dbReference type="NCBI Taxonomy" id="75553"/>
    <lineage>
        <taxon>Eukaryota</taxon>
        <taxon>Fungi</taxon>
        <taxon>Dikarya</taxon>
        <taxon>Ascomycota</taxon>
        <taxon>Pezizomycotina</taxon>
        <taxon>Eurotiomycetes</taxon>
        <taxon>Eurotiomycetidae</taxon>
        <taxon>Eurotiales</taxon>
        <taxon>Aspergillaceae</taxon>
        <taxon>Aspergillus</taxon>
        <taxon>Aspergillus subgen. Fumigati</taxon>
    </lineage>
</organism>
<protein>
    <submittedName>
        <fullName evidence="2">Uncharacterized protein</fullName>
    </submittedName>
</protein>
<proteinExistence type="predicted"/>
<dbReference type="AlphaFoldDB" id="A0A9P3BNZ4"/>
<dbReference type="Proteomes" id="UP000710440">
    <property type="component" value="Unassembled WGS sequence"/>
</dbReference>
<sequence length="136" mass="15832">MRSTKPRLDRLGTIFEFWSCQRRYSLTIWTYQTYAIFGRIDAFFGRHLVTRDFTLPTRSHPRYHHAPVKLALSAPPSWVFHRLQASDFQHRPSNQKLYEGAENGFTSSLQMGLGSGQATRAPTRLPWPLSSDYKTR</sequence>
<name>A0A9P3BNZ4_ASPVI</name>
<feature type="region of interest" description="Disordered" evidence="1">
    <location>
        <begin position="112"/>
        <end position="136"/>
    </location>
</feature>
<evidence type="ECO:0000313" key="2">
    <source>
        <dbReference type="EMBL" id="GIJ99703.1"/>
    </source>
</evidence>
<keyword evidence="3" id="KW-1185">Reference proteome</keyword>
<comment type="caution">
    <text evidence="2">The sequence shown here is derived from an EMBL/GenBank/DDBJ whole genome shotgun (WGS) entry which is preliminary data.</text>
</comment>
<reference evidence="2 3" key="1">
    <citation type="submission" date="2021-02" db="EMBL/GenBank/DDBJ databases">
        <title>Pan-genome distribution and transcriptional activeness of fungal secondary metabolism genes in Aspergillus section Fumigati.</title>
        <authorList>
            <person name="Takahashi H."/>
            <person name="Umemura M."/>
            <person name="Ninomiya A."/>
            <person name="Kusuya Y."/>
            <person name="Urayama S."/>
            <person name="Shimizu M."/>
            <person name="Watanabe A."/>
            <person name="Kamei K."/>
            <person name="Yaguchi T."/>
            <person name="Hagiwara D."/>
        </authorList>
    </citation>
    <scope>NUCLEOTIDE SEQUENCE [LARGE SCALE GENOMIC DNA]</scope>
    <source>
        <strain evidence="2 3">IFM 47045</strain>
    </source>
</reference>
<dbReference type="GeneID" id="66931687"/>
<accession>A0A9P3BNZ4</accession>
<gene>
    <name evidence="2" type="ORF">Aspvir_003705</name>
</gene>